<evidence type="ECO:0000313" key="3">
    <source>
        <dbReference type="Proteomes" id="UP000189777"/>
    </source>
</evidence>
<dbReference type="SUPFAM" id="SSF53597">
    <property type="entry name" value="Dihydrofolate reductase-like"/>
    <property type="match status" value="1"/>
</dbReference>
<accession>A0A1T5L8Q2</accession>
<organism evidence="2 3">
    <name type="scientific">Krasilnikoviella flava</name>
    <dbReference type="NCBI Taxonomy" id="526729"/>
    <lineage>
        <taxon>Bacteria</taxon>
        <taxon>Bacillati</taxon>
        <taxon>Actinomycetota</taxon>
        <taxon>Actinomycetes</taxon>
        <taxon>Micrococcales</taxon>
        <taxon>Promicromonosporaceae</taxon>
        <taxon>Krasilnikoviella</taxon>
    </lineage>
</organism>
<dbReference type="OrthoDB" id="2313602at2"/>
<dbReference type="EMBL" id="FUZQ01000005">
    <property type="protein sequence ID" value="SKC72333.1"/>
    <property type="molecule type" value="Genomic_DNA"/>
</dbReference>
<dbReference type="PANTHER" id="PTHR38011:SF12">
    <property type="entry name" value="BIFUNCTIONAL DEAMINASE-REDUCTASE DOMAIN PROTEIN"/>
    <property type="match status" value="1"/>
</dbReference>
<dbReference type="InterPro" id="IPR050765">
    <property type="entry name" value="Riboflavin_Biosynth_HTPR"/>
</dbReference>
<dbReference type="STRING" id="526729.SAMN04324258_3140"/>
<gene>
    <name evidence="2" type="ORF">SAMN04324258_3140</name>
</gene>
<dbReference type="GO" id="GO:0008703">
    <property type="term" value="F:5-amino-6-(5-phosphoribosylamino)uracil reductase activity"/>
    <property type="evidence" value="ECO:0007669"/>
    <property type="project" value="InterPro"/>
</dbReference>
<dbReference type="AlphaFoldDB" id="A0A1T5L8Q2"/>
<dbReference type="Pfam" id="PF01872">
    <property type="entry name" value="RibD_C"/>
    <property type="match status" value="1"/>
</dbReference>
<protein>
    <submittedName>
        <fullName evidence="2">Dihydrofolate reductase</fullName>
    </submittedName>
</protein>
<name>A0A1T5L8Q2_9MICO</name>
<dbReference type="PANTHER" id="PTHR38011">
    <property type="entry name" value="DIHYDROFOLATE REDUCTASE FAMILY PROTEIN (AFU_ORTHOLOGUE AFUA_8G06820)"/>
    <property type="match status" value="1"/>
</dbReference>
<sequence length="200" mass="21829">MTQVTCDLGISLDLVSAGVNQSLDQPFGDGVGDGERIMHAWMFDNPDDHRAELDAITAAGAFVMGRNMFSPGRGEWDLAWRGWWGEDPPYHAPVFVLTHHEREPIEMQGGTTFHFVTGGPREALARAREAAGDRDVSVAGGATTVNQLLADDLIDELRLHVAPVVLDVEGVRLFDGVGTHVLRTVSARVTPEVTHLVLRR</sequence>
<dbReference type="InterPro" id="IPR024072">
    <property type="entry name" value="DHFR-like_dom_sf"/>
</dbReference>
<reference evidence="2 3" key="1">
    <citation type="submission" date="2017-02" db="EMBL/GenBank/DDBJ databases">
        <authorList>
            <person name="Peterson S.W."/>
        </authorList>
    </citation>
    <scope>NUCLEOTIDE SEQUENCE [LARGE SCALE GENOMIC DNA]</scope>
    <source>
        <strain evidence="2 3">DSM 21481</strain>
    </source>
</reference>
<dbReference type="Proteomes" id="UP000189777">
    <property type="component" value="Unassembled WGS sequence"/>
</dbReference>
<dbReference type="GO" id="GO:0009231">
    <property type="term" value="P:riboflavin biosynthetic process"/>
    <property type="evidence" value="ECO:0007669"/>
    <property type="project" value="InterPro"/>
</dbReference>
<dbReference type="Gene3D" id="3.40.430.10">
    <property type="entry name" value="Dihydrofolate Reductase, subunit A"/>
    <property type="match status" value="1"/>
</dbReference>
<dbReference type="RefSeq" id="WP_079575380.1">
    <property type="nucleotide sequence ID" value="NZ_FUZQ01000005.1"/>
</dbReference>
<evidence type="ECO:0000259" key="1">
    <source>
        <dbReference type="Pfam" id="PF01872"/>
    </source>
</evidence>
<evidence type="ECO:0000313" key="2">
    <source>
        <dbReference type="EMBL" id="SKC72333.1"/>
    </source>
</evidence>
<dbReference type="InterPro" id="IPR002734">
    <property type="entry name" value="RibDG_C"/>
</dbReference>
<keyword evidence="3" id="KW-1185">Reference proteome</keyword>
<feature type="domain" description="Bacterial bifunctional deaminase-reductase C-terminal" evidence="1">
    <location>
        <begin position="4"/>
        <end position="194"/>
    </location>
</feature>
<proteinExistence type="predicted"/>